<dbReference type="Pfam" id="PF12792">
    <property type="entry name" value="CSS-motif"/>
    <property type="match status" value="1"/>
</dbReference>
<organism evidence="12 13">
    <name type="scientific">[Enterobacter] lignolyticus</name>
    <dbReference type="NCBI Taxonomy" id="1334193"/>
    <lineage>
        <taxon>Bacteria</taxon>
        <taxon>Pseudomonadati</taxon>
        <taxon>Pseudomonadota</taxon>
        <taxon>Gammaproteobacteria</taxon>
        <taxon>Enterobacterales</taxon>
        <taxon>Enterobacteriaceae</taxon>
        <taxon>Pluralibacter</taxon>
    </lineage>
</organism>
<dbReference type="CDD" id="cd01948">
    <property type="entry name" value="EAL"/>
    <property type="match status" value="1"/>
</dbReference>
<dbReference type="GO" id="GO:0071111">
    <property type="term" value="F:cyclic-guanylate-specific phosphodiesterase activity"/>
    <property type="evidence" value="ECO:0007669"/>
    <property type="project" value="UniProtKB-EC"/>
</dbReference>
<gene>
    <name evidence="12" type="ORF">AO703_05325</name>
</gene>
<proteinExistence type="predicted"/>
<dbReference type="RefSeq" id="WP_062740501.1">
    <property type="nucleotide sequence ID" value="NZ_CP012871.1"/>
</dbReference>
<reference evidence="13" key="1">
    <citation type="submission" date="2015-10" db="EMBL/GenBank/DDBJ databases">
        <title>Complete Genome Sequencing of Klebsiella sp. strain G5.</title>
        <authorList>
            <person name="Chan K.-G."/>
            <person name="Chen J.-W."/>
        </authorList>
    </citation>
    <scope>NUCLEOTIDE SEQUENCE [LARGE SCALE GENOMIC DNA]</scope>
    <source>
        <strain evidence="13">G5</strain>
    </source>
</reference>
<dbReference type="PROSITE" id="PS50883">
    <property type="entry name" value="EAL"/>
    <property type="match status" value="1"/>
</dbReference>
<evidence type="ECO:0000256" key="10">
    <source>
        <dbReference type="SAM" id="Phobius"/>
    </source>
</evidence>
<feature type="domain" description="EAL" evidence="11">
    <location>
        <begin position="265"/>
        <end position="516"/>
    </location>
</feature>
<sequence>MTSRRMVSLVIGVLILSVLLPVILSVWLAHYQAEKDFINDLNTYGERVIMRTKRVVDQAKTALVEIDAYQGTPCSEGHLKAMRQIAYVQRYVQEVIWLEGLKPMCSSMESKSSKIHFSPPTRSTHDGYRIWLTSENDLGIRHNMVALASKNHMVMIDPDSFVDVISFSSWAINVALIARDSEKIISENHDFDLALWRQAQREGDSSLIKNGNLYDFRDYPDLGISLVIWASTKPLTASWHRQTLIWLPVGLLVSLAGAWLIVRVLRRLQSPYYNLLDAINGRMIEVYYQPIVSLSTGKIVGAEALARWRQSDGTFLSPDMFVPLAEESGLITRLTQLIIEKAFDDLGPWLNCHPEQHISINLYPDDLTSPVLPALIASRLQQWNLSPSQIALELTERSMVDPKSSAQALDAYRKAGHAIYIDDFGTGYSSLSYLQDLDVDLIKIDKSFVDALEFKHLTSHIIGMAKALDLAIVAEGVETDYQREWLNRHGVQYGQGWFYSKALPKGDFINWAENNLRKT</sequence>
<dbReference type="InterPro" id="IPR001633">
    <property type="entry name" value="EAL_dom"/>
</dbReference>
<evidence type="ECO:0000256" key="4">
    <source>
        <dbReference type="ARBA" id="ARBA00022636"/>
    </source>
</evidence>
<evidence type="ECO:0000256" key="1">
    <source>
        <dbReference type="ARBA" id="ARBA00004651"/>
    </source>
</evidence>
<dbReference type="Pfam" id="PF00563">
    <property type="entry name" value="EAL"/>
    <property type="match status" value="1"/>
</dbReference>
<evidence type="ECO:0000313" key="12">
    <source>
        <dbReference type="EMBL" id="ALR75743.1"/>
    </source>
</evidence>
<feature type="transmembrane region" description="Helical" evidence="10">
    <location>
        <begin position="244"/>
        <end position="262"/>
    </location>
</feature>
<keyword evidence="6" id="KW-0378">Hydrolase</keyword>
<dbReference type="EC" id="3.1.4.52" evidence="2"/>
<keyword evidence="4" id="KW-0973">c-di-GMP</keyword>
<dbReference type="InterPro" id="IPR024744">
    <property type="entry name" value="CSS-motif_dom"/>
</dbReference>
<dbReference type="OrthoDB" id="9812358at2"/>
<comment type="catalytic activity">
    <reaction evidence="9">
        <text>3',3'-c-di-GMP + H2O = 5'-phosphoguanylyl(3'-&gt;5')guanosine + H(+)</text>
        <dbReference type="Rhea" id="RHEA:24902"/>
        <dbReference type="ChEBI" id="CHEBI:15377"/>
        <dbReference type="ChEBI" id="CHEBI:15378"/>
        <dbReference type="ChEBI" id="CHEBI:58754"/>
        <dbReference type="ChEBI" id="CHEBI:58805"/>
        <dbReference type="EC" id="3.1.4.52"/>
    </reaction>
</comment>
<dbReference type="KEGG" id="kle:AO703_05325"/>
<dbReference type="Proteomes" id="UP000069162">
    <property type="component" value="Chromosome"/>
</dbReference>
<dbReference type="GO" id="GO:0005886">
    <property type="term" value="C:plasma membrane"/>
    <property type="evidence" value="ECO:0007669"/>
    <property type="project" value="UniProtKB-SubCell"/>
</dbReference>
<keyword evidence="5 10" id="KW-0812">Transmembrane</keyword>
<protein>
    <recommendedName>
        <fullName evidence="2">cyclic-guanylate-specific phosphodiesterase</fullName>
        <ecNumber evidence="2">3.1.4.52</ecNumber>
    </recommendedName>
</protein>
<dbReference type="SMART" id="SM00052">
    <property type="entry name" value="EAL"/>
    <property type="match status" value="1"/>
</dbReference>
<dbReference type="AlphaFoldDB" id="A0A806X800"/>
<comment type="subcellular location">
    <subcellularLocation>
        <location evidence="1">Cell membrane</location>
        <topology evidence="1">Multi-pass membrane protein</topology>
    </subcellularLocation>
</comment>
<evidence type="ECO:0000256" key="2">
    <source>
        <dbReference type="ARBA" id="ARBA00012282"/>
    </source>
</evidence>
<evidence type="ECO:0000256" key="5">
    <source>
        <dbReference type="ARBA" id="ARBA00022692"/>
    </source>
</evidence>
<accession>A0A806X800</accession>
<keyword evidence="7 10" id="KW-1133">Transmembrane helix</keyword>
<evidence type="ECO:0000256" key="6">
    <source>
        <dbReference type="ARBA" id="ARBA00022801"/>
    </source>
</evidence>
<evidence type="ECO:0000256" key="9">
    <source>
        <dbReference type="ARBA" id="ARBA00034290"/>
    </source>
</evidence>
<name>A0A806X800_9ENTR</name>
<evidence type="ECO:0000256" key="7">
    <source>
        <dbReference type="ARBA" id="ARBA00022989"/>
    </source>
</evidence>
<evidence type="ECO:0000313" key="13">
    <source>
        <dbReference type="Proteomes" id="UP000069162"/>
    </source>
</evidence>
<dbReference type="InterPro" id="IPR050706">
    <property type="entry name" value="Cyclic-di-GMP_PDE-like"/>
</dbReference>
<dbReference type="InterPro" id="IPR035919">
    <property type="entry name" value="EAL_sf"/>
</dbReference>
<keyword evidence="8 10" id="KW-0472">Membrane</keyword>
<dbReference type="PANTHER" id="PTHR33121">
    <property type="entry name" value="CYCLIC DI-GMP PHOSPHODIESTERASE PDEF"/>
    <property type="match status" value="1"/>
</dbReference>
<keyword evidence="3" id="KW-1003">Cell membrane</keyword>
<evidence type="ECO:0000259" key="11">
    <source>
        <dbReference type="PROSITE" id="PS50883"/>
    </source>
</evidence>
<dbReference type="Gene3D" id="3.20.20.450">
    <property type="entry name" value="EAL domain"/>
    <property type="match status" value="1"/>
</dbReference>
<dbReference type="PANTHER" id="PTHR33121:SF81">
    <property type="entry name" value="CYCLIC DI-GMP PHOSPHODIESTERASE PDEB-RELATED"/>
    <property type="match status" value="1"/>
</dbReference>
<evidence type="ECO:0000256" key="3">
    <source>
        <dbReference type="ARBA" id="ARBA00022475"/>
    </source>
</evidence>
<dbReference type="SUPFAM" id="SSF141868">
    <property type="entry name" value="EAL domain-like"/>
    <property type="match status" value="1"/>
</dbReference>
<evidence type="ECO:0000256" key="8">
    <source>
        <dbReference type="ARBA" id="ARBA00023136"/>
    </source>
</evidence>
<dbReference type="EMBL" id="CP012871">
    <property type="protein sequence ID" value="ALR75743.1"/>
    <property type="molecule type" value="Genomic_DNA"/>
</dbReference>